<comment type="function">
    <text evidence="6">Together with LptD, is involved in the assembly of lipopolysaccharide (LPS) at the surface of the outer membrane. Required for the proper assembly of LptD. Binds LPS and may serve as the LPS recognition site at the outer membrane.</text>
</comment>
<dbReference type="AlphaFoldDB" id="A0A091AQY3"/>
<dbReference type="InterPro" id="IPR007485">
    <property type="entry name" value="LPS_assembly_LptE"/>
</dbReference>
<reference evidence="7 8" key="1">
    <citation type="submission" date="2013-09" db="EMBL/GenBank/DDBJ databases">
        <title>Genome sequencing of Arenimonas oryziterrae.</title>
        <authorList>
            <person name="Chen F."/>
            <person name="Wang G."/>
        </authorList>
    </citation>
    <scope>NUCLEOTIDE SEQUENCE [LARGE SCALE GENOMIC DNA]</scope>
    <source>
        <strain evidence="7 8">YC6267</strain>
    </source>
</reference>
<organism evidence="7 8">
    <name type="scientific">Arenimonas oryziterrae DSM 21050 = YC6267</name>
    <dbReference type="NCBI Taxonomy" id="1121015"/>
    <lineage>
        <taxon>Bacteria</taxon>
        <taxon>Pseudomonadati</taxon>
        <taxon>Pseudomonadota</taxon>
        <taxon>Gammaproteobacteria</taxon>
        <taxon>Lysobacterales</taxon>
        <taxon>Lysobacteraceae</taxon>
        <taxon>Arenimonas</taxon>
    </lineage>
</organism>
<accession>A0A091AQY3</accession>
<comment type="caution">
    <text evidence="7">The sequence shown here is derived from an EMBL/GenBank/DDBJ whole genome shotgun (WGS) entry which is preliminary data.</text>
</comment>
<dbReference type="Pfam" id="PF04390">
    <property type="entry name" value="LptE"/>
    <property type="match status" value="1"/>
</dbReference>
<gene>
    <name evidence="6" type="primary">lptE</name>
    <name evidence="7" type="ORF">N789_05880</name>
</gene>
<comment type="subunit">
    <text evidence="6">Component of the lipopolysaccharide transport and assembly complex. Interacts with LptD.</text>
</comment>
<comment type="similarity">
    <text evidence="6">Belongs to the LptE lipoprotein family.</text>
</comment>
<evidence type="ECO:0000256" key="1">
    <source>
        <dbReference type="ARBA" id="ARBA00022729"/>
    </source>
</evidence>
<name>A0A091AQY3_9GAMM</name>
<dbReference type="GO" id="GO:0043165">
    <property type="term" value="P:Gram-negative-bacterium-type cell outer membrane assembly"/>
    <property type="evidence" value="ECO:0007669"/>
    <property type="project" value="UniProtKB-UniRule"/>
</dbReference>
<dbReference type="Proteomes" id="UP000029385">
    <property type="component" value="Unassembled WGS sequence"/>
</dbReference>
<dbReference type="Gene3D" id="3.30.160.150">
    <property type="entry name" value="Lipoprotein like domain"/>
    <property type="match status" value="1"/>
</dbReference>
<dbReference type="PANTHER" id="PTHR38098">
    <property type="entry name" value="LPS-ASSEMBLY LIPOPROTEIN LPTE"/>
    <property type="match status" value="1"/>
</dbReference>
<evidence type="ECO:0000313" key="7">
    <source>
        <dbReference type="EMBL" id="KFN41404.1"/>
    </source>
</evidence>
<evidence type="ECO:0000256" key="4">
    <source>
        <dbReference type="ARBA" id="ARBA00023237"/>
    </source>
</evidence>
<dbReference type="eggNOG" id="COG2980">
    <property type="taxonomic scope" value="Bacteria"/>
</dbReference>
<evidence type="ECO:0000313" key="8">
    <source>
        <dbReference type="Proteomes" id="UP000029385"/>
    </source>
</evidence>
<keyword evidence="3" id="KW-0564">Palmitate</keyword>
<dbReference type="GO" id="GO:0001530">
    <property type="term" value="F:lipopolysaccharide binding"/>
    <property type="evidence" value="ECO:0007669"/>
    <property type="project" value="TreeGrafter"/>
</dbReference>
<keyword evidence="8" id="KW-1185">Reference proteome</keyword>
<dbReference type="GO" id="GO:1990351">
    <property type="term" value="C:transporter complex"/>
    <property type="evidence" value="ECO:0007669"/>
    <property type="project" value="TreeGrafter"/>
</dbReference>
<dbReference type="GO" id="GO:0009279">
    <property type="term" value="C:cell outer membrane"/>
    <property type="evidence" value="ECO:0007669"/>
    <property type="project" value="UniProtKB-UniRule"/>
</dbReference>
<keyword evidence="4 6" id="KW-0998">Cell outer membrane</keyword>
<dbReference type="GO" id="GO:0015920">
    <property type="term" value="P:lipopolysaccharide transport"/>
    <property type="evidence" value="ECO:0007669"/>
    <property type="project" value="TreeGrafter"/>
</dbReference>
<dbReference type="PATRIC" id="fig|1121015.4.peg.2840"/>
<dbReference type="PANTHER" id="PTHR38098:SF1">
    <property type="entry name" value="LPS-ASSEMBLY LIPOPROTEIN LPTE"/>
    <property type="match status" value="1"/>
</dbReference>
<dbReference type="STRING" id="1121015.GCA_000420545_00443"/>
<sequence length="159" mass="17443">MIVALLLLAGCGFHPRQQIRLSEAVGPMKVETADPYSQLGVELASSLSRAGATAPVDGVPSASLKITGENWSTIPLSLDQFAQVREYLTRYRVDFVLQSADGKPLVEAQSIELSREYTYDANASAGSPAEQELIQRELRRDMQAAILRRIDIVLRNTPD</sequence>
<keyword evidence="1" id="KW-0732">Signal</keyword>
<evidence type="ECO:0000256" key="3">
    <source>
        <dbReference type="ARBA" id="ARBA00023139"/>
    </source>
</evidence>
<keyword evidence="5" id="KW-0449">Lipoprotein</keyword>
<keyword evidence="2 6" id="KW-0472">Membrane</keyword>
<protein>
    <recommendedName>
        <fullName evidence="6">LPS-assembly lipoprotein LptE</fullName>
    </recommendedName>
</protein>
<evidence type="ECO:0000256" key="6">
    <source>
        <dbReference type="HAMAP-Rule" id="MF_01186"/>
    </source>
</evidence>
<dbReference type="EMBL" id="AVCI01000045">
    <property type="protein sequence ID" value="KFN41404.1"/>
    <property type="molecule type" value="Genomic_DNA"/>
</dbReference>
<evidence type="ECO:0000256" key="2">
    <source>
        <dbReference type="ARBA" id="ARBA00023136"/>
    </source>
</evidence>
<evidence type="ECO:0000256" key="5">
    <source>
        <dbReference type="ARBA" id="ARBA00023288"/>
    </source>
</evidence>
<proteinExistence type="inferred from homology"/>
<dbReference type="HAMAP" id="MF_01186">
    <property type="entry name" value="LPS_assembly_LptE"/>
    <property type="match status" value="1"/>
</dbReference>